<organism evidence="3 4">
    <name type="scientific">Knufia fluminis</name>
    <dbReference type="NCBI Taxonomy" id="191047"/>
    <lineage>
        <taxon>Eukaryota</taxon>
        <taxon>Fungi</taxon>
        <taxon>Dikarya</taxon>
        <taxon>Ascomycota</taxon>
        <taxon>Pezizomycotina</taxon>
        <taxon>Eurotiomycetes</taxon>
        <taxon>Chaetothyriomycetidae</taxon>
        <taxon>Chaetothyriales</taxon>
        <taxon>Trichomeriaceae</taxon>
        <taxon>Knufia</taxon>
    </lineage>
</organism>
<keyword evidence="2" id="KW-0413">Isomerase</keyword>
<keyword evidence="4" id="KW-1185">Reference proteome</keyword>
<protein>
    <recommendedName>
        <fullName evidence="5">Aspartate racemase</fullName>
    </recommendedName>
</protein>
<dbReference type="SUPFAM" id="SSF53681">
    <property type="entry name" value="Aspartate/glutamate racemase"/>
    <property type="match status" value="2"/>
</dbReference>
<sequence length="248" mass="26927">MSTHAQPFSLTSPPVRTMKTLGLVGGLTYHATLLYYKQINDRVQERLGGGHSASLVIRSFDFADIMKHFNGGDHGETARQLVEAAKNLKLSGAEGIALCVNTGHLFADQIEKEVGLPLLHIIDFAGQAITANGLSRVALLGTKSVMDGDSIVGRLQRDFGVEVLLPDSETRQAMDDVIFGDLASSIVSEQTRKLYIDTVNELVKQGAQGVILACTELQFVLKPEDVGVPLFDTVELHARGLAEWMLQK</sequence>
<dbReference type="AlphaFoldDB" id="A0AAN8EKB7"/>
<dbReference type="Gene3D" id="3.40.50.1860">
    <property type="match status" value="2"/>
</dbReference>
<evidence type="ECO:0000256" key="1">
    <source>
        <dbReference type="ARBA" id="ARBA00007847"/>
    </source>
</evidence>
<dbReference type="InterPro" id="IPR001920">
    <property type="entry name" value="Asp/Glu_race"/>
</dbReference>
<evidence type="ECO:0000256" key="2">
    <source>
        <dbReference type="ARBA" id="ARBA00023235"/>
    </source>
</evidence>
<reference evidence="3 4" key="1">
    <citation type="submission" date="2022-12" db="EMBL/GenBank/DDBJ databases">
        <title>Genomic features and morphological characterization of a novel Knufia sp. strain isolated from spacecraft assembly facility.</title>
        <authorList>
            <person name="Teixeira M."/>
            <person name="Chander A.M."/>
            <person name="Stajich J.E."/>
            <person name="Venkateswaran K."/>
        </authorList>
    </citation>
    <scope>NUCLEOTIDE SEQUENCE [LARGE SCALE GENOMIC DNA]</scope>
    <source>
        <strain evidence="3 4">FJI-L2-BK-P2</strain>
    </source>
</reference>
<comment type="similarity">
    <text evidence="1">Belongs to the aspartate/glutamate racemases family.</text>
</comment>
<dbReference type="Proteomes" id="UP001316803">
    <property type="component" value="Unassembled WGS sequence"/>
</dbReference>
<dbReference type="InterPro" id="IPR015942">
    <property type="entry name" value="Asp/Glu/hydantoin_racemase"/>
</dbReference>
<dbReference type="Pfam" id="PF01177">
    <property type="entry name" value="Asp_Glu_race"/>
    <property type="match status" value="1"/>
</dbReference>
<proteinExistence type="inferred from homology"/>
<evidence type="ECO:0000313" key="3">
    <source>
        <dbReference type="EMBL" id="KAK5948856.1"/>
    </source>
</evidence>
<name>A0AAN8EKB7_9EURO</name>
<dbReference type="InterPro" id="IPR004380">
    <property type="entry name" value="Asp_race"/>
</dbReference>
<dbReference type="GO" id="GO:0047661">
    <property type="term" value="F:amino-acid racemase activity"/>
    <property type="evidence" value="ECO:0007669"/>
    <property type="project" value="InterPro"/>
</dbReference>
<dbReference type="EMBL" id="JAKLMC020000042">
    <property type="protein sequence ID" value="KAK5948856.1"/>
    <property type="molecule type" value="Genomic_DNA"/>
</dbReference>
<dbReference type="PANTHER" id="PTHR21198">
    <property type="entry name" value="GLUTAMATE RACEMASE"/>
    <property type="match status" value="1"/>
</dbReference>
<dbReference type="NCBIfam" id="TIGR00035">
    <property type="entry name" value="asp_race"/>
    <property type="match status" value="1"/>
</dbReference>
<gene>
    <name evidence="3" type="ORF">OHC33_010107</name>
</gene>
<comment type="caution">
    <text evidence="3">The sequence shown here is derived from an EMBL/GenBank/DDBJ whole genome shotgun (WGS) entry which is preliminary data.</text>
</comment>
<evidence type="ECO:0008006" key="5">
    <source>
        <dbReference type="Google" id="ProtNLM"/>
    </source>
</evidence>
<evidence type="ECO:0000313" key="4">
    <source>
        <dbReference type="Proteomes" id="UP001316803"/>
    </source>
</evidence>
<accession>A0AAN8EKB7</accession>
<dbReference type="PANTHER" id="PTHR21198:SF7">
    <property type="entry name" value="ASPARTATE-GLUTAMATE RACEMASE FAMILY"/>
    <property type="match status" value="1"/>
</dbReference>